<protein>
    <recommendedName>
        <fullName evidence="1">MOSC domain-containing protein</fullName>
    </recommendedName>
</protein>
<proteinExistence type="predicted"/>
<dbReference type="GO" id="GO:0030151">
    <property type="term" value="F:molybdenum ion binding"/>
    <property type="evidence" value="ECO:0007669"/>
    <property type="project" value="InterPro"/>
</dbReference>
<dbReference type="GO" id="GO:0003824">
    <property type="term" value="F:catalytic activity"/>
    <property type="evidence" value="ECO:0007669"/>
    <property type="project" value="InterPro"/>
</dbReference>
<gene>
    <name evidence="2" type="ORF">Pr1d_50900</name>
</gene>
<dbReference type="PROSITE" id="PS51340">
    <property type="entry name" value="MOSC"/>
    <property type="match status" value="1"/>
</dbReference>
<dbReference type="PANTHER" id="PTHR30212:SF2">
    <property type="entry name" value="PROTEIN YIIM"/>
    <property type="match status" value="1"/>
</dbReference>
<dbReference type="PANTHER" id="PTHR30212">
    <property type="entry name" value="PROTEIN YIIM"/>
    <property type="match status" value="1"/>
</dbReference>
<accession>A0A5B9QUY1</accession>
<evidence type="ECO:0000313" key="3">
    <source>
        <dbReference type="Proteomes" id="UP000323917"/>
    </source>
</evidence>
<organism evidence="2 3">
    <name type="scientific">Bythopirellula goksoeyrii</name>
    <dbReference type="NCBI Taxonomy" id="1400387"/>
    <lineage>
        <taxon>Bacteria</taxon>
        <taxon>Pseudomonadati</taxon>
        <taxon>Planctomycetota</taxon>
        <taxon>Planctomycetia</taxon>
        <taxon>Pirellulales</taxon>
        <taxon>Lacipirellulaceae</taxon>
        <taxon>Bythopirellula</taxon>
    </lineage>
</organism>
<name>A0A5B9QUY1_9BACT</name>
<sequence length="199" mass="22165">MIEGEDAPARLMEILTMHQTLHLTLDEMESQLEHIRQSPSDNGVLEMIVCRPDVDQRQMLFEAKVDPEQGLLGDSWLTRGDYRGGPANADTQINVMNSRVISLLAQDRERWQLAGDQLYVDFDLSDENLPVGSKLTIGSAVLEVTAEPHTGCKKFAQRFGPDATKFVNSPEGKRLHLRGINARVVQGGTVRTGDTIRKL</sequence>
<reference evidence="2 3" key="1">
    <citation type="submission" date="2019-08" db="EMBL/GenBank/DDBJ databases">
        <title>Deep-cultivation of Planctomycetes and their phenomic and genomic characterization uncovers novel biology.</title>
        <authorList>
            <person name="Wiegand S."/>
            <person name="Jogler M."/>
            <person name="Boedeker C."/>
            <person name="Pinto D."/>
            <person name="Vollmers J."/>
            <person name="Rivas-Marin E."/>
            <person name="Kohn T."/>
            <person name="Peeters S.H."/>
            <person name="Heuer A."/>
            <person name="Rast P."/>
            <person name="Oberbeckmann S."/>
            <person name="Bunk B."/>
            <person name="Jeske O."/>
            <person name="Meyerdierks A."/>
            <person name="Storesund J.E."/>
            <person name="Kallscheuer N."/>
            <person name="Luecker S."/>
            <person name="Lage O.M."/>
            <person name="Pohl T."/>
            <person name="Merkel B.J."/>
            <person name="Hornburger P."/>
            <person name="Mueller R.-W."/>
            <person name="Bruemmer F."/>
            <person name="Labrenz M."/>
            <person name="Spormann A.M."/>
            <person name="Op den Camp H."/>
            <person name="Overmann J."/>
            <person name="Amann R."/>
            <person name="Jetten M.S.M."/>
            <person name="Mascher T."/>
            <person name="Medema M.H."/>
            <person name="Devos D.P."/>
            <person name="Kaster A.-K."/>
            <person name="Ovreas L."/>
            <person name="Rohde M."/>
            <person name="Galperin M.Y."/>
            <person name="Jogler C."/>
        </authorList>
    </citation>
    <scope>NUCLEOTIDE SEQUENCE [LARGE SCALE GENOMIC DNA]</scope>
    <source>
        <strain evidence="2 3">Pr1d</strain>
    </source>
</reference>
<feature type="domain" description="MOSC" evidence="1">
    <location>
        <begin position="57"/>
        <end position="199"/>
    </location>
</feature>
<dbReference type="Pfam" id="PF03473">
    <property type="entry name" value="MOSC"/>
    <property type="match status" value="1"/>
</dbReference>
<dbReference type="Gene3D" id="2.40.33.20">
    <property type="entry name" value="PK beta-barrel domain-like"/>
    <property type="match status" value="1"/>
</dbReference>
<evidence type="ECO:0000313" key="2">
    <source>
        <dbReference type="EMBL" id="QEG37743.1"/>
    </source>
</evidence>
<evidence type="ECO:0000259" key="1">
    <source>
        <dbReference type="PROSITE" id="PS51340"/>
    </source>
</evidence>
<dbReference type="SUPFAM" id="SSF50800">
    <property type="entry name" value="PK beta-barrel domain-like"/>
    <property type="match status" value="1"/>
</dbReference>
<dbReference type="AlphaFoldDB" id="A0A5B9QUY1"/>
<dbReference type="GO" id="GO:0030170">
    <property type="term" value="F:pyridoxal phosphate binding"/>
    <property type="evidence" value="ECO:0007669"/>
    <property type="project" value="InterPro"/>
</dbReference>
<keyword evidence="3" id="KW-1185">Reference proteome</keyword>
<dbReference type="InterPro" id="IPR005302">
    <property type="entry name" value="MoCF_Sase_C"/>
</dbReference>
<dbReference type="InterPro" id="IPR052353">
    <property type="entry name" value="Benzoxazolinone_Detox_Enz"/>
</dbReference>
<dbReference type="KEGG" id="bgok:Pr1d_50900"/>
<dbReference type="EMBL" id="CP042913">
    <property type="protein sequence ID" value="QEG37743.1"/>
    <property type="molecule type" value="Genomic_DNA"/>
</dbReference>
<dbReference type="InterPro" id="IPR011037">
    <property type="entry name" value="Pyrv_Knase-like_insert_dom_sf"/>
</dbReference>
<dbReference type="Proteomes" id="UP000323917">
    <property type="component" value="Chromosome"/>
</dbReference>